<dbReference type="PROSITE" id="PS50294">
    <property type="entry name" value="WD_REPEATS_REGION"/>
    <property type="match status" value="2"/>
</dbReference>
<dbReference type="AlphaFoldDB" id="A0A0H5R1Y7"/>
<keyword evidence="1 3" id="KW-0853">WD repeat</keyword>
<dbReference type="PANTHER" id="PTHR44666">
    <property type="entry name" value="WD REPEAT-CONTAINING PROTEIN 53"/>
    <property type="match status" value="1"/>
</dbReference>
<dbReference type="Pfam" id="PF00400">
    <property type="entry name" value="WD40"/>
    <property type="match status" value="3"/>
</dbReference>
<accession>A0A0H5R1Y7</accession>
<keyword evidence="2" id="KW-0677">Repeat</keyword>
<evidence type="ECO:0000256" key="1">
    <source>
        <dbReference type="ARBA" id="ARBA00022574"/>
    </source>
</evidence>
<feature type="non-terminal residue" evidence="4">
    <location>
        <position position="1"/>
    </location>
</feature>
<organism evidence="4">
    <name type="scientific">Spongospora subterranea</name>
    <dbReference type="NCBI Taxonomy" id="70186"/>
    <lineage>
        <taxon>Eukaryota</taxon>
        <taxon>Sar</taxon>
        <taxon>Rhizaria</taxon>
        <taxon>Endomyxa</taxon>
        <taxon>Phytomyxea</taxon>
        <taxon>Plasmodiophorida</taxon>
        <taxon>Plasmodiophoridae</taxon>
        <taxon>Spongospora</taxon>
    </lineage>
</organism>
<dbReference type="SUPFAM" id="SSF50978">
    <property type="entry name" value="WD40 repeat-like"/>
    <property type="match status" value="1"/>
</dbReference>
<dbReference type="InterPro" id="IPR019775">
    <property type="entry name" value="WD40_repeat_CS"/>
</dbReference>
<dbReference type="Gene3D" id="2.130.10.10">
    <property type="entry name" value="YVTN repeat-like/Quinoprotein amine dehydrogenase"/>
    <property type="match status" value="2"/>
</dbReference>
<reference evidence="4" key="1">
    <citation type="submission" date="2015-04" db="EMBL/GenBank/DDBJ databases">
        <title>The genome sequence of the plant pathogenic Rhizarian Plasmodiophora brassicae reveals insights in its biotrophic life cycle and the origin of chitin synthesis.</title>
        <authorList>
            <person name="Schwelm A."/>
            <person name="Fogelqvist J."/>
            <person name="Knaust A."/>
            <person name="Julke S."/>
            <person name="Lilja T."/>
            <person name="Dhandapani V."/>
            <person name="Bonilla-Rosso G."/>
            <person name="Karlsson M."/>
            <person name="Shevchenko A."/>
            <person name="Choi S.R."/>
            <person name="Kim H.G."/>
            <person name="Park J.Y."/>
            <person name="Lim Y.P."/>
            <person name="Ludwig-Muller J."/>
            <person name="Dixelius C."/>
        </authorList>
    </citation>
    <scope>NUCLEOTIDE SEQUENCE</scope>
    <source>
        <tissue evidence="4">Potato root galls</tissue>
    </source>
</reference>
<dbReference type="InterPro" id="IPR015943">
    <property type="entry name" value="WD40/YVTN_repeat-like_dom_sf"/>
</dbReference>
<feature type="repeat" description="WD" evidence="3">
    <location>
        <begin position="15"/>
        <end position="57"/>
    </location>
</feature>
<dbReference type="PANTHER" id="PTHR44666:SF1">
    <property type="entry name" value="WD REPEAT-CONTAINING PROTEIN 53"/>
    <property type="match status" value="1"/>
</dbReference>
<dbReference type="EMBL" id="HACM01001367">
    <property type="protein sequence ID" value="CRZ01809.1"/>
    <property type="molecule type" value="Transcribed_RNA"/>
</dbReference>
<evidence type="ECO:0000313" key="4">
    <source>
        <dbReference type="EMBL" id="CRZ01809.1"/>
    </source>
</evidence>
<evidence type="ECO:0000256" key="2">
    <source>
        <dbReference type="ARBA" id="ARBA00022737"/>
    </source>
</evidence>
<dbReference type="InterPro" id="IPR001680">
    <property type="entry name" value="WD40_rpt"/>
</dbReference>
<feature type="repeat" description="WD" evidence="3">
    <location>
        <begin position="243"/>
        <end position="286"/>
    </location>
</feature>
<dbReference type="PROSITE" id="PS00678">
    <property type="entry name" value="WD_REPEATS_1"/>
    <property type="match status" value="1"/>
</dbReference>
<evidence type="ECO:0000256" key="3">
    <source>
        <dbReference type="PROSITE-ProRule" id="PRU00221"/>
    </source>
</evidence>
<name>A0A0H5R1Y7_9EUKA</name>
<sequence length="340" mass="36207">GLIMTSICSLSTRALIGHTAPVQCLHASHDAPEVLLSGGTEGVARIWDTRQSNRAVRSLVVSNESVNSLSLFSSTIVLAVSGTKLLVYDLRRDNIPIVLRSPSYQPFSGNDELNQVVCDNKRIAVCDDSGSIAIGSWSQNRVVSMESAQIAGHENICSCVAICPNKSPMIISGGMDSIIKFWKPNGSCIGLINTAPPSSGNTIQSSMVHSITCSGDGVLFAAGLGNSDVLLGSLQTRSEAARLHGHTGIVCNVEFAAFRPLDTILSASTDSTIVVWNLDPSMQPDTSLADLSQAEKEVFDHRLIQTRVLLSAKPNFMTSSRQGNIYVADSTSSITVFNLI</sequence>
<dbReference type="InterPro" id="IPR042453">
    <property type="entry name" value="WDR53"/>
</dbReference>
<dbReference type="PROSITE" id="PS50082">
    <property type="entry name" value="WD_REPEATS_2"/>
    <property type="match status" value="3"/>
</dbReference>
<dbReference type="InterPro" id="IPR036322">
    <property type="entry name" value="WD40_repeat_dom_sf"/>
</dbReference>
<proteinExistence type="predicted"/>
<dbReference type="SMART" id="SM00320">
    <property type="entry name" value="WD40"/>
    <property type="match status" value="4"/>
</dbReference>
<protein>
    <submittedName>
        <fullName evidence="4">Uncharacterized protein</fullName>
    </submittedName>
</protein>
<feature type="repeat" description="WD" evidence="3">
    <location>
        <begin position="150"/>
        <end position="183"/>
    </location>
</feature>